<organism evidence="2 3">
    <name type="scientific">Trichosporon asahii var. asahii (strain ATCC 90039 / CBS 2479 / JCM 2466 / KCTC 7840 / NBRC 103889/ NCYC 2677 / UAMH 7654)</name>
    <name type="common">Yeast</name>
    <dbReference type="NCBI Taxonomy" id="1186058"/>
    <lineage>
        <taxon>Eukaryota</taxon>
        <taxon>Fungi</taxon>
        <taxon>Dikarya</taxon>
        <taxon>Basidiomycota</taxon>
        <taxon>Agaricomycotina</taxon>
        <taxon>Tremellomycetes</taxon>
        <taxon>Trichosporonales</taxon>
        <taxon>Trichosporonaceae</taxon>
        <taxon>Trichosporon</taxon>
    </lineage>
</organism>
<gene>
    <name evidence="2" type="ORF">A1Q1_05237</name>
</gene>
<feature type="region of interest" description="Disordered" evidence="1">
    <location>
        <begin position="1"/>
        <end position="234"/>
    </location>
</feature>
<evidence type="ECO:0000256" key="1">
    <source>
        <dbReference type="SAM" id="MobiDB-lite"/>
    </source>
</evidence>
<feature type="compositionally biased region" description="Basic and acidic residues" evidence="1">
    <location>
        <begin position="57"/>
        <end position="67"/>
    </location>
</feature>
<dbReference type="HOGENOM" id="CLU_075836_0_0_1"/>
<dbReference type="GO" id="GO:0004864">
    <property type="term" value="F:protein phosphatase inhibitor activity"/>
    <property type="evidence" value="ECO:0007669"/>
    <property type="project" value="InterPro"/>
</dbReference>
<feature type="compositionally biased region" description="Basic and acidic residues" evidence="1">
    <location>
        <begin position="9"/>
        <end position="28"/>
    </location>
</feature>
<dbReference type="RefSeq" id="XP_014184187.1">
    <property type="nucleotide sequence ID" value="XM_014328712.1"/>
</dbReference>
<evidence type="ECO:0000313" key="2">
    <source>
        <dbReference type="EMBL" id="EJT53274.1"/>
    </source>
</evidence>
<feature type="compositionally biased region" description="Basic and acidic residues" evidence="1">
    <location>
        <begin position="184"/>
        <end position="195"/>
    </location>
</feature>
<dbReference type="GeneID" id="25988749"/>
<dbReference type="KEGG" id="tasa:A1Q1_05237"/>
<dbReference type="OrthoDB" id="551302at2759"/>
<dbReference type="Pfam" id="PF04979">
    <property type="entry name" value="IPP-2"/>
    <property type="match status" value="1"/>
</dbReference>
<feature type="compositionally biased region" description="Polar residues" evidence="1">
    <location>
        <begin position="90"/>
        <end position="100"/>
    </location>
</feature>
<dbReference type="EMBL" id="ALBS01000002">
    <property type="protein sequence ID" value="EJT53274.1"/>
    <property type="molecule type" value="Genomic_DNA"/>
</dbReference>
<sequence length="234" mass="25190">MSESQDTVRPTHIDLPVDNHDAHEDQPHHLQPSGERPPPARGILKNARPNPAAGVDPSREQKIDEPKTPYVRYDAENDVVLGIGEPPSFDLNNDTAPDSPTASTAQNTANNARRPSNASTGSSRSASFSLPNKAHPVHPGQPSSPTNVIQEPVGATYANTAGNRSGSVSGSSVFADSDEEGMDEEQRAHKRDFEKKRAKHYGQEAALALKKAREMEEDEDEDEGTPVPPVPNGK</sequence>
<dbReference type="GO" id="GO:0009966">
    <property type="term" value="P:regulation of signal transduction"/>
    <property type="evidence" value="ECO:0007669"/>
    <property type="project" value="InterPro"/>
</dbReference>
<reference evidence="2 3" key="1">
    <citation type="journal article" date="2012" name="Eukaryot. Cell">
        <title>Draft genome sequence of CBS 2479, the standard type strain of Trichosporon asahii.</title>
        <authorList>
            <person name="Yang R.Y."/>
            <person name="Li H.T."/>
            <person name="Zhu H."/>
            <person name="Zhou G.P."/>
            <person name="Wang M."/>
            <person name="Wang L."/>
        </authorList>
    </citation>
    <scope>NUCLEOTIDE SEQUENCE [LARGE SCALE GENOMIC DNA]</scope>
    <source>
        <strain evidence="3">ATCC 90039 / CBS 2479 / JCM 2466 / KCTC 7840 / NCYC 2677 / UAMH 7654</strain>
    </source>
</reference>
<name>J8TSS2_TRIAS</name>
<feature type="compositionally biased region" description="Acidic residues" evidence="1">
    <location>
        <begin position="215"/>
        <end position="224"/>
    </location>
</feature>
<evidence type="ECO:0000313" key="3">
    <source>
        <dbReference type="Proteomes" id="UP000002748"/>
    </source>
</evidence>
<protein>
    <submittedName>
        <fullName evidence="2">Uncharacterized protein</fullName>
    </submittedName>
</protein>
<dbReference type="Proteomes" id="UP000002748">
    <property type="component" value="Unassembled WGS sequence"/>
</dbReference>
<comment type="caution">
    <text evidence="2">The sequence shown here is derived from an EMBL/GenBank/DDBJ whole genome shotgun (WGS) entry which is preliminary data.</text>
</comment>
<dbReference type="VEuPathDB" id="FungiDB:A1Q1_05237"/>
<dbReference type="InterPro" id="IPR007062">
    <property type="entry name" value="PPI-2"/>
</dbReference>
<proteinExistence type="predicted"/>
<dbReference type="PANTHER" id="PTHR12398:SF20">
    <property type="entry name" value="PROTEIN PHOSPHATASE 1 REGULATORY INHIBITOR SUBUNIT 2"/>
    <property type="match status" value="1"/>
</dbReference>
<dbReference type="AlphaFoldDB" id="J8TSS2"/>
<accession>J8TSS2</accession>
<dbReference type="PANTHER" id="PTHR12398">
    <property type="entry name" value="PROTEIN PHOSPHATASE INHIBITOR"/>
    <property type="match status" value="1"/>
</dbReference>
<feature type="compositionally biased region" description="Low complexity" evidence="1">
    <location>
        <begin position="101"/>
        <end position="129"/>
    </location>
</feature>